<evidence type="ECO:0000313" key="2">
    <source>
        <dbReference type="Proteomes" id="UP000037784"/>
    </source>
</evidence>
<dbReference type="SFLD" id="SFLDS00003">
    <property type="entry name" value="Haloacid_Dehalogenase"/>
    <property type="match status" value="1"/>
</dbReference>
<proteinExistence type="predicted"/>
<dbReference type="NCBIfam" id="TIGR01509">
    <property type="entry name" value="HAD-SF-IA-v3"/>
    <property type="match status" value="1"/>
</dbReference>
<reference evidence="2" key="1">
    <citation type="submission" date="2015-08" db="EMBL/GenBank/DDBJ databases">
        <title>Draft Genome Sequence of a Heterotrophic Facultative Anaerobic Bacterium Ardenticatena maritima Strain 110S.</title>
        <authorList>
            <person name="Kawaichi S."/>
            <person name="Yoshida T."/>
            <person name="Sako Y."/>
            <person name="Nakamura R."/>
        </authorList>
    </citation>
    <scope>NUCLEOTIDE SEQUENCE [LARGE SCALE GENOMIC DNA]</scope>
    <source>
        <strain evidence="2">110S</strain>
    </source>
</reference>
<protein>
    <submittedName>
        <fullName evidence="1">Phosphoglycolate phosphatase</fullName>
        <ecNumber evidence="1">3.1.3.18</ecNumber>
    </submittedName>
</protein>
<dbReference type="SUPFAM" id="SSF56784">
    <property type="entry name" value="HAD-like"/>
    <property type="match status" value="1"/>
</dbReference>
<dbReference type="Pfam" id="PF00702">
    <property type="entry name" value="Hydrolase"/>
    <property type="match status" value="1"/>
</dbReference>
<dbReference type="Proteomes" id="UP000037784">
    <property type="component" value="Unassembled WGS sequence"/>
</dbReference>
<dbReference type="Gene3D" id="3.40.50.1000">
    <property type="entry name" value="HAD superfamily/HAD-like"/>
    <property type="match status" value="1"/>
</dbReference>
<dbReference type="GO" id="GO:0005829">
    <property type="term" value="C:cytosol"/>
    <property type="evidence" value="ECO:0007669"/>
    <property type="project" value="TreeGrafter"/>
</dbReference>
<keyword evidence="1" id="KW-0378">Hydrolase</keyword>
<dbReference type="RefSeq" id="WP_054493501.1">
    <property type="nucleotide sequence ID" value="NZ_BBZA01000182.1"/>
</dbReference>
<keyword evidence="2" id="KW-1185">Reference proteome</keyword>
<dbReference type="InParanoid" id="A0A0N0RFQ4"/>
<dbReference type="InterPro" id="IPR050155">
    <property type="entry name" value="HAD-like_hydrolase_sf"/>
</dbReference>
<dbReference type="PANTHER" id="PTHR43434">
    <property type="entry name" value="PHOSPHOGLYCOLATE PHOSPHATASE"/>
    <property type="match status" value="1"/>
</dbReference>
<dbReference type="AlphaFoldDB" id="A0A0N0RFQ4"/>
<gene>
    <name evidence="1" type="ORF">ARMA_2123</name>
</gene>
<dbReference type="PANTHER" id="PTHR43434:SF1">
    <property type="entry name" value="PHOSPHOGLYCOLATE PHOSPHATASE"/>
    <property type="match status" value="1"/>
</dbReference>
<dbReference type="InterPro" id="IPR006439">
    <property type="entry name" value="HAD-SF_hydro_IA"/>
</dbReference>
<dbReference type="EMBL" id="BBZA01000182">
    <property type="protein sequence ID" value="GAP63700.1"/>
    <property type="molecule type" value="Genomic_DNA"/>
</dbReference>
<dbReference type="GO" id="GO:0006281">
    <property type="term" value="P:DNA repair"/>
    <property type="evidence" value="ECO:0007669"/>
    <property type="project" value="TreeGrafter"/>
</dbReference>
<sequence length="231" mass="25361">MPDLDRTRIDAILFDLDGTLLALRGGQKGGALAARLRPLAPLLPGRNPEQFMRRIWVLSETPTNYVLAMLDRVGLDTWLRPLADRARRAKGIGTLETLAPIEGAVETVQRLAQQYALGVLTNRARRETYAFLEQTGLRPLFGAITTRQDLWRFKPHPQAVRRTARLLGVAPERVLMVGDMPVDMETARRAGAQAVGVLTGFATEAELRAAGATIILPSVRELPAILLESAP</sequence>
<accession>A0A0N0RFQ4</accession>
<dbReference type="OrthoDB" id="9793390at2"/>
<name>A0A0N0RFQ4_9CHLR</name>
<dbReference type="PROSITE" id="PS01228">
    <property type="entry name" value="COF_1"/>
    <property type="match status" value="1"/>
</dbReference>
<dbReference type="NCBIfam" id="TIGR01549">
    <property type="entry name" value="HAD-SF-IA-v1"/>
    <property type="match status" value="1"/>
</dbReference>
<dbReference type="SFLD" id="SFLDG01129">
    <property type="entry name" value="C1.5:_HAD__Beta-PGM__Phosphata"/>
    <property type="match status" value="1"/>
</dbReference>
<organism evidence="1 2">
    <name type="scientific">Ardenticatena maritima</name>
    <dbReference type="NCBI Taxonomy" id="872965"/>
    <lineage>
        <taxon>Bacteria</taxon>
        <taxon>Bacillati</taxon>
        <taxon>Chloroflexota</taxon>
        <taxon>Ardenticatenia</taxon>
        <taxon>Ardenticatenales</taxon>
        <taxon>Ardenticatenaceae</taxon>
        <taxon>Ardenticatena</taxon>
    </lineage>
</organism>
<dbReference type="InterPro" id="IPR036412">
    <property type="entry name" value="HAD-like_sf"/>
</dbReference>
<dbReference type="InterPro" id="IPR023214">
    <property type="entry name" value="HAD_sf"/>
</dbReference>
<dbReference type="EC" id="3.1.3.18" evidence="1"/>
<comment type="caution">
    <text evidence="1">The sequence shown here is derived from an EMBL/GenBank/DDBJ whole genome shotgun (WGS) entry which is preliminary data.</text>
</comment>
<evidence type="ECO:0000313" key="1">
    <source>
        <dbReference type="EMBL" id="GAP63700.1"/>
    </source>
</evidence>
<dbReference type="GO" id="GO:0008967">
    <property type="term" value="F:phosphoglycolate phosphatase activity"/>
    <property type="evidence" value="ECO:0007669"/>
    <property type="project" value="UniProtKB-EC"/>
</dbReference>